<dbReference type="NCBIfam" id="TIGR00856">
    <property type="entry name" value="pyrC_dimer"/>
    <property type="match status" value="1"/>
</dbReference>
<dbReference type="InterPro" id="IPR006680">
    <property type="entry name" value="Amidohydro-rel"/>
</dbReference>
<feature type="region of interest" description="Disordered" evidence="8">
    <location>
        <begin position="323"/>
        <end position="354"/>
    </location>
</feature>
<dbReference type="AlphaFoldDB" id="A0A9W8ADC2"/>
<dbReference type="GO" id="GO:0046872">
    <property type="term" value="F:metal ion binding"/>
    <property type="evidence" value="ECO:0007669"/>
    <property type="project" value="UniProtKB-KW"/>
</dbReference>
<comment type="similarity">
    <text evidence="2">Belongs to the metallo-dependent hydrolases superfamily. DHOase family. Class II DHOase subfamily.</text>
</comment>
<dbReference type="GO" id="GO:0004151">
    <property type="term" value="F:dihydroorotase activity"/>
    <property type="evidence" value="ECO:0007669"/>
    <property type="project" value="UniProtKB-EC"/>
</dbReference>
<accession>A0A9W8ADC2</accession>
<organism evidence="10 11">
    <name type="scientific">Tieghemiomyces parasiticus</name>
    <dbReference type="NCBI Taxonomy" id="78921"/>
    <lineage>
        <taxon>Eukaryota</taxon>
        <taxon>Fungi</taxon>
        <taxon>Fungi incertae sedis</taxon>
        <taxon>Zoopagomycota</taxon>
        <taxon>Kickxellomycotina</taxon>
        <taxon>Dimargaritomycetes</taxon>
        <taxon>Dimargaritales</taxon>
        <taxon>Dimargaritaceae</taxon>
        <taxon>Tieghemiomyces</taxon>
    </lineage>
</organism>
<proteinExistence type="inferred from homology"/>
<keyword evidence="7" id="KW-0665">Pyrimidine biosynthesis</keyword>
<feature type="compositionally biased region" description="Low complexity" evidence="8">
    <location>
        <begin position="338"/>
        <end position="352"/>
    </location>
</feature>
<dbReference type="FunFam" id="3.20.20.140:FF:000071">
    <property type="entry name" value="Dihydroorotase, homodimeric type, variant"/>
    <property type="match status" value="1"/>
</dbReference>
<dbReference type="PANTHER" id="PTHR43137:SF1">
    <property type="entry name" value="DIHYDROOROTASE"/>
    <property type="match status" value="1"/>
</dbReference>
<dbReference type="PANTHER" id="PTHR43137">
    <property type="entry name" value="DIHYDROOROTASE"/>
    <property type="match status" value="1"/>
</dbReference>
<evidence type="ECO:0000259" key="9">
    <source>
        <dbReference type="Pfam" id="PF04909"/>
    </source>
</evidence>
<evidence type="ECO:0000256" key="4">
    <source>
        <dbReference type="ARBA" id="ARBA00022723"/>
    </source>
</evidence>
<keyword evidence="11" id="KW-1185">Reference proteome</keyword>
<comment type="caution">
    <text evidence="10">The sequence shown here is derived from an EMBL/GenBank/DDBJ whole genome shotgun (WGS) entry which is preliminary data.</text>
</comment>
<evidence type="ECO:0000256" key="7">
    <source>
        <dbReference type="ARBA" id="ARBA00022975"/>
    </source>
</evidence>
<feature type="domain" description="Amidohydrolase-related" evidence="9">
    <location>
        <begin position="73"/>
        <end position="179"/>
    </location>
</feature>
<keyword evidence="5 10" id="KW-0378">Hydrolase</keyword>
<dbReference type="EC" id="3.5.2.3" evidence="3"/>
<evidence type="ECO:0000256" key="2">
    <source>
        <dbReference type="ARBA" id="ARBA00005631"/>
    </source>
</evidence>
<sequence length="403" mass="43721">MSETAPTTLVLPYGSDMHVHLRQGELMNMVTPLVEQGGIATAFVMPNLQPPLTNVKAVVEYHKQLQALAPEITFLMSLYLSPELTPDEIRKAAQAGITGVKSYPRGVTTNSDAGIESYTAYYPVFEAMQEVGMILNLHGEVPSDPDNGICVLNAEAKFLGHLKELHTAFPKLRIVLEHATTRDAVEMVKSLGPTVGCTITVHHLQLIVDDWAGFHHNFCKPVAKYPHDRAALRAVVKEGHPRFFLGSDSAPHPRHAKENVQSCAGVFTTPLVMPYLATILESFGALHRLRGFACDFGRRFYHLSDHPADPLPSDYPSITLRRLPRSLTDGGGEESKEGAAASSAASPGMRASDLPKDKAAKVPAEFIVPEAYPYGIPGAAAGGGEVVPFWSGRVLTWTIAETQ</sequence>
<evidence type="ECO:0000256" key="6">
    <source>
        <dbReference type="ARBA" id="ARBA00022833"/>
    </source>
</evidence>
<dbReference type="InterPro" id="IPR032466">
    <property type="entry name" value="Metal_Hydrolase"/>
</dbReference>
<evidence type="ECO:0000313" key="11">
    <source>
        <dbReference type="Proteomes" id="UP001150569"/>
    </source>
</evidence>
<dbReference type="Proteomes" id="UP001150569">
    <property type="component" value="Unassembled WGS sequence"/>
</dbReference>
<dbReference type="OrthoDB" id="1670005at2759"/>
<dbReference type="Pfam" id="PF04909">
    <property type="entry name" value="Amidohydro_2"/>
    <property type="match status" value="1"/>
</dbReference>
<dbReference type="GO" id="GO:0006221">
    <property type="term" value="P:pyrimidine nucleotide biosynthetic process"/>
    <property type="evidence" value="ECO:0007669"/>
    <property type="project" value="UniProtKB-KW"/>
</dbReference>
<reference evidence="10" key="1">
    <citation type="submission" date="2022-07" db="EMBL/GenBank/DDBJ databases">
        <title>Phylogenomic reconstructions and comparative analyses of Kickxellomycotina fungi.</title>
        <authorList>
            <person name="Reynolds N.K."/>
            <person name="Stajich J.E."/>
            <person name="Barry K."/>
            <person name="Grigoriev I.V."/>
            <person name="Crous P."/>
            <person name="Smith M.E."/>
        </authorList>
    </citation>
    <scope>NUCLEOTIDE SEQUENCE</scope>
    <source>
        <strain evidence="10">RSA 861</strain>
    </source>
</reference>
<comment type="pathway">
    <text evidence="1">Pyrimidine metabolism; UMP biosynthesis via de novo pathway; (S)-dihydroorotate from bicarbonate: step 3/3.</text>
</comment>
<evidence type="ECO:0000256" key="1">
    <source>
        <dbReference type="ARBA" id="ARBA00004880"/>
    </source>
</evidence>
<dbReference type="InterPro" id="IPR004721">
    <property type="entry name" value="DHOdimr"/>
</dbReference>
<evidence type="ECO:0000256" key="8">
    <source>
        <dbReference type="SAM" id="MobiDB-lite"/>
    </source>
</evidence>
<dbReference type="GO" id="GO:0006207">
    <property type="term" value="P:'de novo' pyrimidine nucleobase biosynthetic process"/>
    <property type="evidence" value="ECO:0007669"/>
    <property type="project" value="TreeGrafter"/>
</dbReference>
<dbReference type="Gene3D" id="3.20.20.140">
    <property type="entry name" value="Metal-dependent hydrolases"/>
    <property type="match status" value="1"/>
</dbReference>
<dbReference type="SUPFAM" id="SSF51556">
    <property type="entry name" value="Metallo-dependent hydrolases"/>
    <property type="match status" value="1"/>
</dbReference>
<name>A0A9W8ADC2_9FUNG</name>
<dbReference type="PROSITE" id="PS00482">
    <property type="entry name" value="DIHYDROOROTASE_1"/>
    <property type="match status" value="1"/>
</dbReference>
<protein>
    <recommendedName>
        <fullName evidence="3">dihydroorotase</fullName>
        <ecNumber evidence="3">3.5.2.3</ecNumber>
    </recommendedName>
</protein>
<keyword evidence="4" id="KW-0479">Metal-binding</keyword>
<dbReference type="GO" id="GO:0005737">
    <property type="term" value="C:cytoplasm"/>
    <property type="evidence" value="ECO:0007669"/>
    <property type="project" value="TreeGrafter"/>
</dbReference>
<dbReference type="HAMAP" id="MF_00219">
    <property type="entry name" value="PyrC_classII"/>
    <property type="match status" value="1"/>
</dbReference>
<gene>
    <name evidence="10" type="primary">URA4</name>
    <name evidence="10" type="ORF">IWQ60_003212</name>
</gene>
<keyword evidence="6" id="KW-0862">Zinc</keyword>
<dbReference type="PROSITE" id="PS00483">
    <property type="entry name" value="DIHYDROOROTASE_2"/>
    <property type="match status" value="1"/>
</dbReference>
<evidence type="ECO:0000256" key="5">
    <source>
        <dbReference type="ARBA" id="ARBA00022801"/>
    </source>
</evidence>
<evidence type="ECO:0000256" key="3">
    <source>
        <dbReference type="ARBA" id="ARBA00012860"/>
    </source>
</evidence>
<evidence type="ECO:0000313" key="10">
    <source>
        <dbReference type="EMBL" id="KAJ1927129.1"/>
    </source>
</evidence>
<dbReference type="EMBL" id="JANBPT010000133">
    <property type="protein sequence ID" value="KAJ1927129.1"/>
    <property type="molecule type" value="Genomic_DNA"/>
</dbReference>
<dbReference type="InterPro" id="IPR002195">
    <property type="entry name" value="Dihydroorotase_CS"/>
</dbReference>